<keyword evidence="4 6" id="KW-0442">Lipid degradation</keyword>
<evidence type="ECO:0000313" key="10">
    <source>
        <dbReference type="EMBL" id="KAF7840646.1"/>
    </source>
</evidence>
<dbReference type="InterPro" id="IPR016035">
    <property type="entry name" value="Acyl_Trfase/lysoPLipase"/>
</dbReference>
<dbReference type="OrthoDB" id="630895at2759"/>
<dbReference type="InterPro" id="IPR001611">
    <property type="entry name" value="Leu-rich_rpt"/>
</dbReference>
<dbReference type="InterPro" id="IPR011989">
    <property type="entry name" value="ARM-like"/>
</dbReference>
<dbReference type="CDD" id="cd07211">
    <property type="entry name" value="Pat_PNPLA8"/>
    <property type="match status" value="1"/>
</dbReference>
<evidence type="ECO:0000256" key="7">
    <source>
        <dbReference type="RuleBase" id="RU361262"/>
    </source>
</evidence>
<comment type="caution">
    <text evidence="10">The sequence shown here is derived from an EMBL/GenBank/DDBJ whole genome shotgun (WGS) entry which is preliminary data.</text>
</comment>
<evidence type="ECO:0000259" key="9">
    <source>
        <dbReference type="PROSITE" id="PS51635"/>
    </source>
</evidence>
<evidence type="ECO:0000256" key="1">
    <source>
        <dbReference type="ARBA" id="ARBA00022614"/>
    </source>
</evidence>
<feature type="active site" description="Nucleophile" evidence="6">
    <location>
        <position position="560"/>
    </location>
</feature>
<keyword evidence="3 6" id="KW-0378">Hydrolase</keyword>
<dbReference type="InterPro" id="IPR045217">
    <property type="entry name" value="PNPLA8-like"/>
</dbReference>
<reference evidence="10" key="1">
    <citation type="submission" date="2020-09" db="EMBL/GenBank/DDBJ databases">
        <title>Genome-Enabled Discovery of Anthraquinone Biosynthesis in Senna tora.</title>
        <authorList>
            <person name="Kang S.-H."/>
            <person name="Pandey R.P."/>
            <person name="Lee C.-M."/>
            <person name="Sim J.-S."/>
            <person name="Jeong J.-T."/>
            <person name="Choi B.-S."/>
            <person name="Jung M."/>
            <person name="Ginzburg D."/>
            <person name="Zhao K."/>
            <person name="Won S.Y."/>
            <person name="Oh T.-J."/>
            <person name="Yu Y."/>
            <person name="Kim N.-H."/>
            <person name="Lee O.R."/>
            <person name="Lee T.-H."/>
            <person name="Bashyal P."/>
            <person name="Kim T.-S."/>
            <person name="Lee W.-H."/>
            <person name="Kawkins C."/>
            <person name="Kim C.-K."/>
            <person name="Kim J.S."/>
            <person name="Ahn B.O."/>
            <person name="Rhee S.Y."/>
            <person name="Sohng J.K."/>
        </authorList>
    </citation>
    <scope>NUCLEOTIDE SEQUENCE</scope>
    <source>
        <tissue evidence="10">Leaf</tissue>
    </source>
</reference>
<name>A0A835CGF0_9FABA</name>
<dbReference type="Pfam" id="PF13855">
    <property type="entry name" value="LRR_8"/>
    <property type="match status" value="1"/>
</dbReference>
<feature type="domain" description="PNPLA" evidence="9">
    <location>
        <begin position="522"/>
        <end position="763"/>
    </location>
</feature>
<comment type="domain">
    <text evidence="7">The nitrogen atoms of the two glycine residues in the GGXR motif define the oxyanion hole, and stabilize the oxyanion that forms during the nucleophilic attack by the catalytic serine during substrate cleavage.</text>
</comment>
<dbReference type="Gene3D" id="3.40.1090.10">
    <property type="entry name" value="Cytosolic phospholipase A2 catalytic domain"/>
    <property type="match status" value="1"/>
</dbReference>
<dbReference type="Gene3D" id="3.80.10.10">
    <property type="entry name" value="Ribonuclease Inhibitor"/>
    <property type="match status" value="1"/>
</dbReference>
<comment type="function">
    <text evidence="7">Lipolytic acyl hydrolase (LAH).</text>
</comment>
<dbReference type="Proteomes" id="UP000634136">
    <property type="component" value="Unassembled WGS sequence"/>
</dbReference>
<organism evidence="10 11">
    <name type="scientific">Senna tora</name>
    <dbReference type="NCBI Taxonomy" id="362788"/>
    <lineage>
        <taxon>Eukaryota</taxon>
        <taxon>Viridiplantae</taxon>
        <taxon>Streptophyta</taxon>
        <taxon>Embryophyta</taxon>
        <taxon>Tracheophyta</taxon>
        <taxon>Spermatophyta</taxon>
        <taxon>Magnoliopsida</taxon>
        <taxon>eudicotyledons</taxon>
        <taxon>Gunneridae</taxon>
        <taxon>Pentapetalae</taxon>
        <taxon>rosids</taxon>
        <taxon>fabids</taxon>
        <taxon>Fabales</taxon>
        <taxon>Fabaceae</taxon>
        <taxon>Caesalpinioideae</taxon>
        <taxon>Cassia clade</taxon>
        <taxon>Senna</taxon>
    </lineage>
</organism>
<dbReference type="PANTHER" id="PTHR24185">
    <property type="entry name" value="CALCIUM-INDEPENDENT PHOSPHOLIPASE A2-GAMMA"/>
    <property type="match status" value="1"/>
</dbReference>
<dbReference type="Gene3D" id="1.25.10.10">
    <property type="entry name" value="Leucine-rich Repeat Variant"/>
    <property type="match status" value="1"/>
</dbReference>
<proteinExistence type="inferred from homology"/>
<feature type="region of interest" description="Disordered" evidence="8">
    <location>
        <begin position="1235"/>
        <end position="1255"/>
    </location>
</feature>
<dbReference type="SMART" id="SM00369">
    <property type="entry name" value="LRR_TYP"/>
    <property type="match status" value="3"/>
</dbReference>
<feature type="short sequence motif" description="DGA/G" evidence="6">
    <location>
        <begin position="750"/>
        <end position="752"/>
    </location>
</feature>
<dbReference type="InterPro" id="IPR032675">
    <property type="entry name" value="LRR_dom_sf"/>
</dbReference>
<dbReference type="InterPro" id="IPR003591">
    <property type="entry name" value="Leu-rich_rpt_typical-subtyp"/>
</dbReference>
<protein>
    <recommendedName>
        <fullName evidence="7">Patatin</fullName>
        <ecNumber evidence="7">3.1.1.-</ecNumber>
    </recommendedName>
</protein>
<dbReference type="SUPFAM" id="SSF48371">
    <property type="entry name" value="ARM repeat"/>
    <property type="match status" value="1"/>
</dbReference>
<evidence type="ECO:0000313" key="11">
    <source>
        <dbReference type="Proteomes" id="UP000634136"/>
    </source>
</evidence>
<evidence type="ECO:0000256" key="6">
    <source>
        <dbReference type="PROSITE-ProRule" id="PRU01161"/>
    </source>
</evidence>
<accession>A0A835CGF0</accession>
<dbReference type="GO" id="GO:0016042">
    <property type="term" value="P:lipid catabolic process"/>
    <property type="evidence" value="ECO:0007669"/>
    <property type="project" value="UniProtKB-UniRule"/>
</dbReference>
<dbReference type="GO" id="GO:0016020">
    <property type="term" value="C:membrane"/>
    <property type="evidence" value="ECO:0007669"/>
    <property type="project" value="TreeGrafter"/>
</dbReference>
<keyword evidence="11" id="KW-1185">Reference proteome</keyword>
<gene>
    <name evidence="10" type="ORF">G2W53_002944</name>
</gene>
<sequence length="1317" mass="145732">MSWGLGWKRPSEIFRLTLSYGTEEPAEVLGRPSYSSSSSSEQELGFRIDLDWSASEDDDQVALKLQSQLMVTLPLPQDSVLVELKPGDDENVDLDMKVVKRREPLKAITMTKAVGSGQQSDGIGVLTRLIGSDLSSSIPTVGEGVTGFGDHWMSVVVLNICGCNLSVFPVELTQLPQLEKLYLDNNKLTLLPPELGDLRRLKVLSVDNNMLVSVPVELRQCVQLVELSLEHNRLVRPLLDFRAMAELEVLRLFGNPLEFLPEILPLHKLRHLSLANIRIVADENLRSVNVQIEMENSSYFVASRHKLSAFFSLIFRFSSCHHPLLASALAKIMQDQGNRVVVGKDENAVRQLISMISSEDRHVVEQACSGLSALASDVSVALQLIKADVMQPIETVLKSVGRDEVMSVLQVVVKLAFTSDTVAEKMLTKDVLKSLKFLCAQKDPEVQRLALLAVGNLAFCLENRRILVTSESLRELLLRLTVASDQRVNKAAARALAILGENENLRRAIKGRQVAKQGLRILSMDGGGMKGLATVQILKEIEKGTGKRIHELFDLICGTSTGGMLAVALGIKLMTLEECEDIYKNLGKLVFAEPVPKDEAATWREKLDQLYKTSSQSFRVVVHGSKHSADQFERLLKEMCADEDGDLLIDSAVKNVPKVFVVSTLVSVMPAQPFIFRNYQYPAGTPEVPLAAAESSGTTAIGSPTGAQLGYKRTAFIGSCKHQVWQAIRASSAAPYYLDDFSDDVNRWQDGAIVANNPTIFAIREAQLLWPDTQIDCLVSIGCGSVRTKLRKGGWRYLDTGQVLIESACSVDRVEEALNTLLPMVPQIQYFRFNPVDERCDMELDETDPTVWQKLEAAVDEYVLKNNQEFGNACERLLLPFQQEEKWSANLRSKLNTTESNEGIAADKLCVNGPTLGWRRNVLLVEASQSPDSGRVMHHARSLESFCARNAIRLSLMQSLSGNVKPMPGTTSQTPFASPLFTGSFPSSPRIYSPDIGQRIGRIDLVPPLSLDGQLGKTVASPPMSPRGLRQLSLPVRLLHEKLQNSPQVGVIHLALQNSSEGLITSWQNDVFVVAEPGELAEKFLQSVKYSLLSTMRSHRRKGASLLADICSVSDLVAFKPYFQIGGIVHRYLGRQTIVMEDDEEIGSYMFRRTVPSMHITPDDVRLMVGAWRDRIIICSGTHGPTPALIKAFLDNGAKAVICPSSEPPESQLTSFHGSGCELNALENGKFEIGEEEAEDESDEPASPVSDWEDMDAEKNLERNLSFWEDDEEELSQFVCQLYDSLYREGASVNVALQHALASHRRMGYVCHLPTIQ</sequence>
<dbReference type="GO" id="GO:0006631">
    <property type="term" value="P:fatty acid metabolic process"/>
    <property type="evidence" value="ECO:0007669"/>
    <property type="project" value="TreeGrafter"/>
</dbReference>
<dbReference type="GO" id="GO:0004620">
    <property type="term" value="F:phospholipase activity"/>
    <property type="evidence" value="ECO:0007669"/>
    <property type="project" value="InterPro"/>
</dbReference>
<keyword evidence="1" id="KW-0433">Leucine-rich repeat</keyword>
<dbReference type="SUPFAM" id="SSF52058">
    <property type="entry name" value="L domain-like"/>
    <property type="match status" value="1"/>
</dbReference>
<evidence type="ECO:0000256" key="4">
    <source>
        <dbReference type="ARBA" id="ARBA00022963"/>
    </source>
</evidence>
<feature type="compositionally biased region" description="Acidic residues" evidence="8">
    <location>
        <begin position="1235"/>
        <end position="1244"/>
    </location>
</feature>
<dbReference type="PANTHER" id="PTHR24185:SF1">
    <property type="entry name" value="CALCIUM-INDEPENDENT PHOSPHOLIPASE A2-GAMMA"/>
    <property type="match status" value="1"/>
</dbReference>
<keyword evidence="2" id="KW-0677">Repeat</keyword>
<evidence type="ECO:0000256" key="8">
    <source>
        <dbReference type="SAM" id="MobiDB-lite"/>
    </source>
</evidence>
<feature type="active site" description="Proton acceptor" evidence="6">
    <location>
        <position position="750"/>
    </location>
</feature>
<dbReference type="InterPro" id="IPR002641">
    <property type="entry name" value="PNPLA_dom"/>
</dbReference>
<evidence type="ECO:0000256" key="5">
    <source>
        <dbReference type="ARBA" id="ARBA00023098"/>
    </source>
</evidence>
<comment type="similarity">
    <text evidence="7">Belongs to the patatin family.</text>
</comment>
<dbReference type="EC" id="3.1.1.-" evidence="7"/>
<feature type="short sequence motif" description="GXSXG" evidence="6">
    <location>
        <begin position="558"/>
        <end position="562"/>
    </location>
</feature>
<dbReference type="SUPFAM" id="SSF52151">
    <property type="entry name" value="FabD/lysophospholipase-like"/>
    <property type="match status" value="1"/>
</dbReference>
<dbReference type="EMBL" id="JAAIUW010000002">
    <property type="protein sequence ID" value="KAF7840646.1"/>
    <property type="molecule type" value="Genomic_DNA"/>
</dbReference>
<evidence type="ECO:0000256" key="2">
    <source>
        <dbReference type="ARBA" id="ARBA00022737"/>
    </source>
</evidence>
<keyword evidence="5 6" id="KW-0443">Lipid metabolism</keyword>
<evidence type="ECO:0000256" key="3">
    <source>
        <dbReference type="ARBA" id="ARBA00022801"/>
    </source>
</evidence>
<feature type="short sequence motif" description="GXGXXG" evidence="6">
    <location>
        <begin position="526"/>
        <end position="531"/>
    </location>
</feature>
<dbReference type="Pfam" id="PF01734">
    <property type="entry name" value="Patatin"/>
    <property type="match status" value="1"/>
</dbReference>
<dbReference type="PROSITE" id="PS51635">
    <property type="entry name" value="PNPLA"/>
    <property type="match status" value="1"/>
</dbReference>
<dbReference type="InterPro" id="IPR016024">
    <property type="entry name" value="ARM-type_fold"/>
</dbReference>